<evidence type="ECO:0000256" key="3">
    <source>
        <dbReference type="ARBA" id="ARBA00012735"/>
    </source>
</evidence>
<dbReference type="PIRSF" id="PIRSF037219">
    <property type="entry name" value="NOS_oxygenase"/>
    <property type="match status" value="1"/>
</dbReference>
<comment type="cofactor">
    <cofactor evidence="1 10 11">
        <name>heme</name>
        <dbReference type="ChEBI" id="CHEBI:30413"/>
    </cofactor>
</comment>
<keyword evidence="5 10" id="KW-0349">Heme</keyword>
<dbReference type="Pfam" id="PF02898">
    <property type="entry name" value="NO_synthase"/>
    <property type="match status" value="1"/>
</dbReference>
<evidence type="ECO:0000256" key="7">
    <source>
        <dbReference type="ARBA" id="ARBA00023002"/>
    </source>
</evidence>
<comment type="subunit">
    <text evidence="10">Homodimer.</text>
</comment>
<dbReference type="AlphaFoldDB" id="A0A841I2V0"/>
<dbReference type="GO" id="GO:0004517">
    <property type="term" value="F:nitric-oxide synthase activity"/>
    <property type="evidence" value="ECO:0007669"/>
    <property type="project" value="InterPro"/>
</dbReference>
<dbReference type="Gene3D" id="3.90.1230.10">
    <property type="entry name" value="Nitric Oxide Synthase, Chain A, domain 3"/>
    <property type="match status" value="1"/>
</dbReference>
<evidence type="ECO:0000256" key="4">
    <source>
        <dbReference type="ARBA" id="ARBA00018859"/>
    </source>
</evidence>
<feature type="domain" description="Nitric oxide synthase (NOS)" evidence="12">
    <location>
        <begin position="11"/>
        <end position="357"/>
    </location>
</feature>
<proteinExistence type="inferred from homology"/>
<dbReference type="GO" id="GO:0006809">
    <property type="term" value="P:nitric oxide biosynthetic process"/>
    <property type="evidence" value="ECO:0007669"/>
    <property type="project" value="InterPro"/>
</dbReference>
<evidence type="ECO:0000256" key="5">
    <source>
        <dbReference type="ARBA" id="ARBA00022617"/>
    </source>
</evidence>
<dbReference type="InterPro" id="IPR017142">
    <property type="entry name" value="Nitric_oxide_synthase_Oase-su"/>
</dbReference>
<dbReference type="GO" id="GO:0020037">
    <property type="term" value="F:heme binding"/>
    <property type="evidence" value="ECO:0007669"/>
    <property type="project" value="InterPro"/>
</dbReference>
<comment type="caution">
    <text evidence="13">The sequence shown here is derived from an EMBL/GenBank/DDBJ whole genome shotgun (WGS) entry which is preliminary data.</text>
</comment>
<comment type="similarity">
    <text evidence="2 10">Belongs to the NOS family. Bacterial NOS oxygenase subfamily.</text>
</comment>
<dbReference type="SUPFAM" id="SSF56512">
    <property type="entry name" value="Nitric oxide (NO) synthase oxygenase domain"/>
    <property type="match status" value="1"/>
</dbReference>
<accession>A0A841I2V0</accession>
<keyword evidence="7 10" id="KW-0560">Oxidoreductase</keyword>
<dbReference type="PANTHER" id="PTHR43410:SF1">
    <property type="entry name" value="NITRIC OXIDE SYNTHASE"/>
    <property type="match status" value="1"/>
</dbReference>
<dbReference type="PANTHER" id="PTHR43410">
    <property type="entry name" value="NITRIC OXIDE SYNTHASE OXYGENASE"/>
    <property type="match status" value="1"/>
</dbReference>
<dbReference type="GO" id="GO:0046872">
    <property type="term" value="F:metal ion binding"/>
    <property type="evidence" value="ECO:0007669"/>
    <property type="project" value="UniProtKB-KW"/>
</dbReference>
<comment type="function">
    <text evidence="10">Catalyzes the production of nitric oxide.</text>
</comment>
<keyword evidence="14" id="KW-1185">Reference proteome</keyword>
<dbReference type="InterPro" id="IPR044940">
    <property type="entry name" value="NOS_dom_2"/>
</dbReference>
<comment type="miscellaneous">
    <text evidence="10">This protein is similar to the oxygenase domain of eukaryotic nitric oxide synthases but lacks the reductase domain which, in eukaryotes, is responsible for transfer of electrons to the ferric heme during nitric oxide synthesis.</text>
</comment>
<evidence type="ECO:0000256" key="10">
    <source>
        <dbReference type="PIRNR" id="PIRNR037219"/>
    </source>
</evidence>
<dbReference type="InterPro" id="IPR050607">
    <property type="entry name" value="NOS"/>
</dbReference>
<dbReference type="CDD" id="cd00575">
    <property type="entry name" value="NOS_oxygenase"/>
    <property type="match status" value="1"/>
</dbReference>
<dbReference type="InterPro" id="IPR044944">
    <property type="entry name" value="NOS_dom_3"/>
</dbReference>
<evidence type="ECO:0000259" key="12">
    <source>
        <dbReference type="Pfam" id="PF02898"/>
    </source>
</evidence>
<evidence type="ECO:0000256" key="8">
    <source>
        <dbReference type="ARBA" id="ARBA00023004"/>
    </source>
</evidence>
<evidence type="ECO:0000313" key="14">
    <source>
        <dbReference type="Proteomes" id="UP000569951"/>
    </source>
</evidence>
<dbReference type="Gene3D" id="3.90.440.10">
    <property type="entry name" value="Nitric Oxide Synthase,Heme Domain,Chain A domain 2"/>
    <property type="match status" value="1"/>
</dbReference>
<dbReference type="InterPro" id="IPR044943">
    <property type="entry name" value="NOS_dom_1"/>
</dbReference>
<evidence type="ECO:0000256" key="9">
    <source>
        <dbReference type="ARBA" id="ARBA00048713"/>
    </source>
</evidence>
<dbReference type="InterPro" id="IPR004030">
    <property type="entry name" value="NOS_N"/>
</dbReference>
<gene>
    <name evidence="13" type="ORF">HNR42_002785</name>
</gene>
<protein>
    <recommendedName>
        <fullName evidence="4 10">Nitric oxide synthase oxygenase</fullName>
        <ecNumber evidence="3 10">1.14.14.47</ecNumber>
    </recommendedName>
</protein>
<dbReference type="EMBL" id="JACHHG010000011">
    <property type="protein sequence ID" value="MBB6099344.1"/>
    <property type="molecule type" value="Genomic_DNA"/>
</dbReference>
<dbReference type="InterPro" id="IPR036119">
    <property type="entry name" value="NOS_N_sf"/>
</dbReference>
<comment type="catalytic activity">
    <reaction evidence="9">
        <text>3 reduced [flavodoxin] + 2 L-arginine + 4 O2 = 3 oxidized [flavodoxin] + 2 L-citrulline + 2 nitric oxide + 4 H2O + 5 H(+)</text>
        <dbReference type="Rhea" id="RHEA:52324"/>
        <dbReference type="Rhea" id="RHEA-COMP:10622"/>
        <dbReference type="Rhea" id="RHEA-COMP:10623"/>
        <dbReference type="ChEBI" id="CHEBI:15377"/>
        <dbReference type="ChEBI" id="CHEBI:15378"/>
        <dbReference type="ChEBI" id="CHEBI:15379"/>
        <dbReference type="ChEBI" id="CHEBI:16480"/>
        <dbReference type="ChEBI" id="CHEBI:32682"/>
        <dbReference type="ChEBI" id="CHEBI:57618"/>
        <dbReference type="ChEBI" id="CHEBI:57743"/>
        <dbReference type="ChEBI" id="CHEBI:58210"/>
        <dbReference type="EC" id="1.14.14.47"/>
    </reaction>
</comment>
<dbReference type="RefSeq" id="WP_343058416.1">
    <property type="nucleotide sequence ID" value="NZ_JACHHG010000011.1"/>
</dbReference>
<dbReference type="EC" id="1.14.14.47" evidence="3 10"/>
<name>A0A841I2V0_9DEIO</name>
<keyword evidence="6 10" id="KW-0479">Metal-binding</keyword>
<evidence type="ECO:0000256" key="2">
    <source>
        <dbReference type="ARBA" id="ARBA00005411"/>
    </source>
</evidence>
<reference evidence="13 14" key="1">
    <citation type="submission" date="2020-08" db="EMBL/GenBank/DDBJ databases">
        <title>Genomic Encyclopedia of Type Strains, Phase IV (KMG-IV): sequencing the most valuable type-strain genomes for metagenomic binning, comparative biology and taxonomic classification.</title>
        <authorList>
            <person name="Goeker M."/>
        </authorList>
    </citation>
    <scope>NUCLEOTIDE SEQUENCE [LARGE SCALE GENOMIC DNA]</scope>
    <source>
        <strain evidence="13 14">DSM 21458</strain>
    </source>
</reference>
<keyword evidence="8 10" id="KW-0408">Iron</keyword>
<dbReference type="Proteomes" id="UP000569951">
    <property type="component" value="Unassembled WGS sequence"/>
</dbReference>
<evidence type="ECO:0000256" key="1">
    <source>
        <dbReference type="ARBA" id="ARBA00001971"/>
    </source>
</evidence>
<evidence type="ECO:0000256" key="11">
    <source>
        <dbReference type="PIRSR" id="PIRSR037219-1"/>
    </source>
</evidence>
<feature type="binding site" description="axial binding residue" evidence="11">
    <location>
        <position position="68"/>
    </location>
    <ligand>
        <name>heme</name>
        <dbReference type="ChEBI" id="CHEBI:30413"/>
    </ligand>
    <ligandPart>
        <name>Fe</name>
        <dbReference type="ChEBI" id="CHEBI:18248"/>
    </ligandPart>
</feature>
<organism evidence="13 14">
    <name type="scientific">Deinobacterium chartae</name>
    <dbReference type="NCBI Taxonomy" id="521158"/>
    <lineage>
        <taxon>Bacteria</taxon>
        <taxon>Thermotogati</taxon>
        <taxon>Deinococcota</taxon>
        <taxon>Deinococci</taxon>
        <taxon>Deinococcales</taxon>
        <taxon>Deinococcaceae</taxon>
        <taxon>Deinobacterium</taxon>
    </lineage>
</organism>
<evidence type="ECO:0000313" key="13">
    <source>
        <dbReference type="EMBL" id="MBB6099344.1"/>
    </source>
</evidence>
<dbReference type="Gene3D" id="3.90.340.10">
    <property type="entry name" value="Nitric Oxide Synthase, Chain A, domain 1"/>
    <property type="match status" value="1"/>
</dbReference>
<sequence length="365" mass="41554">MLPLTDPGVALEEARAYLELYHRETGRPGLCARLREVEEALVRYGRYTQDYGELSYGARVAWRNAVRCVGRAYWRYLDVFDMRHLESHEEVFAALVAHLRSATNGGNIRPTVTVFHPDRPIRVLNDQLIRYAGYRRSDGSVLGDPRNLELTARLQALGWRGGPGTAFDVLPLAIRVGKELRLFELPPDAVLEVLISHPEFGWFAELGLRWHAVPVISNMRLEVGGVSYRCAPFNGWYVETEIAARNLADEDRYNLLPEVARRMGLRVRGARSLWRDRALIELHAAVLHSFDAAGVKISDHHTVSEHFVRFEAREAREGREVKGRWSWLVPPISGSTSPIFHRRYDDLELKPNFFAPEDTGGCPVH</sequence>
<evidence type="ECO:0000256" key="6">
    <source>
        <dbReference type="ARBA" id="ARBA00022723"/>
    </source>
</evidence>